<dbReference type="InterPro" id="IPR000801">
    <property type="entry name" value="Esterase-like"/>
</dbReference>
<evidence type="ECO:0000313" key="2">
    <source>
        <dbReference type="EMBL" id="MBC2593482.1"/>
    </source>
</evidence>
<keyword evidence="3" id="KW-1185">Reference proteome</keyword>
<dbReference type="EMBL" id="JACHVB010000013">
    <property type="protein sequence ID" value="MBC2593482.1"/>
    <property type="molecule type" value="Genomic_DNA"/>
</dbReference>
<feature type="signal peptide" evidence="1">
    <location>
        <begin position="1"/>
        <end position="26"/>
    </location>
</feature>
<keyword evidence="1" id="KW-0732">Signal</keyword>
<evidence type="ECO:0008006" key="4">
    <source>
        <dbReference type="Google" id="ProtNLM"/>
    </source>
</evidence>
<organism evidence="2 3">
    <name type="scientific">Ruficoccus amylovorans</name>
    <dbReference type="NCBI Taxonomy" id="1804625"/>
    <lineage>
        <taxon>Bacteria</taxon>
        <taxon>Pseudomonadati</taxon>
        <taxon>Verrucomicrobiota</taxon>
        <taxon>Opitutia</taxon>
        <taxon>Puniceicoccales</taxon>
        <taxon>Cerasicoccaceae</taxon>
        <taxon>Ruficoccus</taxon>
    </lineage>
</organism>
<comment type="caution">
    <text evidence="2">The sequence shown here is derived from an EMBL/GenBank/DDBJ whole genome shotgun (WGS) entry which is preliminary data.</text>
</comment>
<dbReference type="Pfam" id="PF00756">
    <property type="entry name" value="Esterase"/>
    <property type="match status" value="1"/>
</dbReference>
<dbReference type="RefSeq" id="WP_185674484.1">
    <property type="nucleotide sequence ID" value="NZ_JACHVB010000013.1"/>
</dbReference>
<protein>
    <recommendedName>
        <fullName evidence="4">Esterase</fullName>
    </recommendedName>
</protein>
<dbReference type="Gene3D" id="3.40.50.1820">
    <property type="entry name" value="alpha/beta hydrolase"/>
    <property type="match status" value="1"/>
</dbReference>
<gene>
    <name evidence="2" type="ORF">H5P28_04330</name>
</gene>
<dbReference type="InterPro" id="IPR050583">
    <property type="entry name" value="Mycobacterial_A85_antigen"/>
</dbReference>
<dbReference type="SUPFAM" id="SSF53474">
    <property type="entry name" value="alpha/beta-Hydrolases"/>
    <property type="match status" value="1"/>
</dbReference>
<dbReference type="InterPro" id="IPR029058">
    <property type="entry name" value="AB_hydrolase_fold"/>
</dbReference>
<dbReference type="PANTHER" id="PTHR48098:SF1">
    <property type="entry name" value="DIACYLGLYCEROL ACYLTRANSFERASE_MYCOLYLTRANSFERASE AG85A"/>
    <property type="match status" value="1"/>
</dbReference>
<name>A0A842HAN9_9BACT</name>
<reference evidence="2 3" key="1">
    <citation type="submission" date="2020-07" db="EMBL/GenBank/DDBJ databases">
        <authorList>
            <person name="Feng X."/>
        </authorList>
    </citation>
    <scope>NUCLEOTIDE SEQUENCE [LARGE SCALE GENOMIC DNA]</scope>
    <source>
        <strain evidence="2 3">JCM31066</strain>
    </source>
</reference>
<evidence type="ECO:0000313" key="3">
    <source>
        <dbReference type="Proteomes" id="UP000546464"/>
    </source>
</evidence>
<accession>A0A842HAN9</accession>
<dbReference type="PANTHER" id="PTHR48098">
    <property type="entry name" value="ENTEROCHELIN ESTERASE-RELATED"/>
    <property type="match status" value="1"/>
</dbReference>
<dbReference type="Proteomes" id="UP000546464">
    <property type="component" value="Unassembled WGS sequence"/>
</dbReference>
<evidence type="ECO:0000256" key="1">
    <source>
        <dbReference type="SAM" id="SignalP"/>
    </source>
</evidence>
<feature type="chain" id="PRO_5032846781" description="Esterase" evidence="1">
    <location>
        <begin position="27"/>
        <end position="293"/>
    </location>
</feature>
<proteinExistence type="predicted"/>
<dbReference type="AlphaFoldDB" id="A0A842HAN9"/>
<dbReference type="GO" id="GO:0016747">
    <property type="term" value="F:acyltransferase activity, transferring groups other than amino-acyl groups"/>
    <property type="evidence" value="ECO:0007669"/>
    <property type="project" value="TreeGrafter"/>
</dbReference>
<sequence>MTIPSFNLSVSIAAILLLLGLSSAHAAASGTSDLKIKKLEPRIWQCDFASTALSRSGRFIVILPEDTLTPADTSSQEFPVIYFLHGRGRNERSLLESPATKSRLLDSPCAIVLPRGDDGWYINSPVRSADRYADYMDEVITLAEEEFHVSSDARHRAIGGWSMGGYGAAMTVTRLPDDFCALATIIGLLDFPRLPIPDKTQNYRVPEDRFGSDPTVWNKLNPRLHVERVKDVALMTVIGEMAFDRQMNEAYIQASTAAGNPPQVVRLPGGHIFKTVEQGVPPAFDFLEAQATR</sequence>